<evidence type="ECO:0000256" key="2">
    <source>
        <dbReference type="SAM" id="MobiDB-lite"/>
    </source>
</evidence>
<dbReference type="InterPro" id="IPR016117">
    <property type="entry name" value="ArgJ-like_dom_sf"/>
</dbReference>
<evidence type="ECO:0000313" key="4">
    <source>
        <dbReference type="Proteomes" id="UP000800092"/>
    </source>
</evidence>
<dbReference type="PANTHER" id="PTHR36512">
    <property type="entry name" value="D-AMINOPEPTIDASE"/>
    <property type="match status" value="1"/>
</dbReference>
<protein>
    <submittedName>
        <fullName evidence="3">DmpA/ArgJ-like protein</fullName>
    </submittedName>
</protein>
<accession>A0A6A6GTI3</accession>
<reference evidence="3" key="1">
    <citation type="journal article" date="2020" name="Stud. Mycol.">
        <title>101 Dothideomycetes genomes: a test case for predicting lifestyles and emergence of pathogens.</title>
        <authorList>
            <person name="Haridas S."/>
            <person name="Albert R."/>
            <person name="Binder M."/>
            <person name="Bloem J."/>
            <person name="Labutti K."/>
            <person name="Salamov A."/>
            <person name="Andreopoulos B."/>
            <person name="Baker S."/>
            <person name="Barry K."/>
            <person name="Bills G."/>
            <person name="Bluhm B."/>
            <person name="Cannon C."/>
            <person name="Castanera R."/>
            <person name="Culley D."/>
            <person name="Daum C."/>
            <person name="Ezra D."/>
            <person name="Gonzalez J."/>
            <person name="Henrissat B."/>
            <person name="Kuo A."/>
            <person name="Liang C."/>
            <person name="Lipzen A."/>
            <person name="Lutzoni F."/>
            <person name="Magnuson J."/>
            <person name="Mondo S."/>
            <person name="Nolan M."/>
            <person name="Ohm R."/>
            <person name="Pangilinan J."/>
            <person name="Park H.-J."/>
            <person name="Ramirez L."/>
            <person name="Alfaro M."/>
            <person name="Sun H."/>
            <person name="Tritt A."/>
            <person name="Yoshinaga Y."/>
            <person name="Zwiers L.-H."/>
            <person name="Turgeon B."/>
            <person name="Goodwin S."/>
            <person name="Spatafora J."/>
            <person name="Crous P."/>
            <person name="Grigoriev I."/>
        </authorList>
    </citation>
    <scope>NUCLEOTIDE SEQUENCE</scope>
    <source>
        <strain evidence="3">Tuck. ex Michener</strain>
    </source>
</reference>
<dbReference type="SUPFAM" id="SSF56266">
    <property type="entry name" value="DmpA/ArgJ-like"/>
    <property type="match status" value="1"/>
</dbReference>
<sequence>MRIRDLGYAPSSLPPGPSNSLLDIPGVSIGQTTQHDGSTHKGVTAIFPRPTSSIQTPCYAGISVLNGNGEMTGKFQVADWGFTNTPILLTNSCSLGVAIDEAWKWLLDRMDAQGMDELAQARNYGTPVVAETADWYLNGARESRIDGRYVREALEMAAAGAQKEVKEGSEGGGAGMTCHQFKGGTGTSSRVVATGGSKEYSVGVLVQSNYGHMPDLRIGGVPVGKVLKKELDERGESLMTYEKKVERSAAGTKSEEGSIVIVIITDAPLLPTQLQRLARHAGVGLAQVGGPASTGRTHSGDIFLALSTAAQPVEQLSPEIKLKTLNPTETYSVDVVKNESIDAFFCAAAEATEEAILNSLVAARDGMTGIKGRRVEGLPVERVKELLEKHLVKV</sequence>
<organism evidence="3 4">
    <name type="scientific">Viridothelium virens</name>
    <name type="common">Speckled blister lichen</name>
    <name type="synonym">Trypethelium virens</name>
    <dbReference type="NCBI Taxonomy" id="1048519"/>
    <lineage>
        <taxon>Eukaryota</taxon>
        <taxon>Fungi</taxon>
        <taxon>Dikarya</taxon>
        <taxon>Ascomycota</taxon>
        <taxon>Pezizomycotina</taxon>
        <taxon>Dothideomycetes</taxon>
        <taxon>Dothideomycetes incertae sedis</taxon>
        <taxon>Trypetheliales</taxon>
        <taxon>Trypetheliaceae</taxon>
        <taxon>Viridothelium</taxon>
    </lineage>
</organism>
<dbReference type="InterPro" id="IPR005321">
    <property type="entry name" value="Peptidase_S58_DmpA"/>
</dbReference>
<proteinExistence type="inferred from homology"/>
<evidence type="ECO:0000313" key="3">
    <source>
        <dbReference type="EMBL" id="KAF2229096.1"/>
    </source>
</evidence>
<evidence type="ECO:0000256" key="1">
    <source>
        <dbReference type="ARBA" id="ARBA00007068"/>
    </source>
</evidence>
<dbReference type="Pfam" id="PF03576">
    <property type="entry name" value="Peptidase_S58"/>
    <property type="match status" value="1"/>
</dbReference>
<keyword evidence="4" id="KW-1185">Reference proteome</keyword>
<comment type="similarity">
    <text evidence="1">Belongs to the peptidase S58 family.</text>
</comment>
<dbReference type="AlphaFoldDB" id="A0A6A6GTI3"/>
<feature type="region of interest" description="Disordered" evidence="2">
    <location>
        <begin position="1"/>
        <end position="40"/>
    </location>
</feature>
<gene>
    <name evidence="3" type="ORF">EV356DRAFT_496534</name>
</gene>
<dbReference type="Proteomes" id="UP000800092">
    <property type="component" value="Unassembled WGS sequence"/>
</dbReference>
<dbReference type="OrthoDB" id="2107894at2759"/>
<dbReference type="Gene3D" id="3.60.70.12">
    <property type="entry name" value="L-amino peptidase D-ALA esterase/amidase"/>
    <property type="match status" value="1"/>
</dbReference>
<dbReference type="EMBL" id="ML991876">
    <property type="protein sequence ID" value="KAF2229096.1"/>
    <property type="molecule type" value="Genomic_DNA"/>
</dbReference>
<dbReference type="GO" id="GO:0004177">
    <property type="term" value="F:aminopeptidase activity"/>
    <property type="evidence" value="ECO:0007669"/>
    <property type="project" value="TreeGrafter"/>
</dbReference>
<name>A0A6A6GTI3_VIRVR</name>
<dbReference type="PANTHER" id="PTHR36512:SF3">
    <property type="entry name" value="BLR5678 PROTEIN"/>
    <property type="match status" value="1"/>
</dbReference>